<dbReference type="PANTHER" id="PTHR43991">
    <property type="entry name" value="WD REPEAT PROTEIN (AFU_ORTHOLOGUE AFUA_8G05640)-RELATED"/>
    <property type="match status" value="1"/>
</dbReference>
<evidence type="ECO:0000313" key="3">
    <source>
        <dbReference type="EMBL" id="PMD39893.1"/>
    </source>
</evidence>
<dbReference type="AlphaFoldDB" id="A0A2J6RN15"/>
<evidence type="ECO:0000256" key="2">
    <source>
        <dbReference type="SAM" id="MobiDB-lite"/>
    </source>
</evidence>
<feature type="repeat" description="WD" evidence="1">
    <location>
        <begin position="597"/>
        <end position="629"/>
    </location>
</feature>
<protein>
    <submittedName>
        <fullName evidence="3">WD40 repeat-like protein</fullName>
    </submittedName>
</protein>
<dbReference type="EMBL" id="KZ613946">
    <property type="protein sequence ID" value="PMD39893.1"/>
    <property type="molecule type" value="Genomic_DNA"/>
</dbReference>
<dbReference type="PROSITE" id="PS50294">
    <property type="entry name" value="WD_REPEATS_REGION"/>
    <property type="match status" value="1"/>
</dbReference>
<dbReference type="PANTHER" id="PTHR43991:SF12">
    <property type="entry name" value="WD REPEAT PROTEIN (AFU_ORTHOLOGUE AFUA_8G05640)"/>
    <property type="match status" value="1"/>
</dbReference>
<dbReference type="InterPro" id="IPR036322">
    <property type="entry name" value="WD40_repeat_dom_sf"/>
</dbReference>
<reference evidence="3 4" key="1">
    <citation type="submission" date="2016-04" db="EMBL/GenBank/DDBJ databases">
        <title>A degradative enzymes factory behind the ericoid mycorrhizal symbiosis.</title>
        <authorList>
            <consortium name="DOE Joint Genome Institute"/>
            <person name="Martino E."/>
            <person name="Morin E."/>
            <person name="Grelet G."/>
            <person name="Kuo A."/>
            <person name="Kohler A."/>
            <person name="Daghino S."/>
            <person name="Barry K."/>
            <person name="Choi C."/>
            <person name="Cichocki N."/>
            <person name="Clum A."/>
            <person name="Copeland A."/>
            <person name="Hainaut M."/>
            <person name="Haridas S."/>
            <person name="Labutti K."/>
            <person name="Lindquist E."/>
            <person name="Lipzen A."/>
            <person name="Khouja H.-R."/>
            <person name="Murat C."/>
            <person name="Ohm R."/>
            <person name="Olson A."/>
            <person name="Spatafora J."/>
            <person name="Veneault-Fourrey C."/>
            <person name="Henrissat B."/>
            <person name="Grigoriev I."/>
            <person name="Martin F."/>
            <person name="Perotto S."/>
        </authorList>
    </citation>
    <scope>NUCLEOTIDE SEQUENCE [LARGE SCALE GENOMIC DNA]</scope>
    <source>
        <strain evidence="3 4">F</strain>
    </source>
</reference>
<feature type="region of interest" description="Disordered" evidence="2">
    <location>
        <begin position="1"/>
        <end position="39"/>
    </location>
</feature>
<dbReference type="SUPFAM" id="SSF50978">
    <property type="entry name" value="WD40 repeat-like"/>
    <property type="match status" value="1"/>
</dbReference>
<evidence type="ECO:0000313" key="4">
    <source>
        <dbReference type="Proteomes" id="UP000235786"/>
    </source>
</evidence>
<dbReference type="OrthoDB" id="20669at2759"/>
<gene>
    <name evidence="3" type="ORF">L207DRAFT_583738</name>
</gene>
<proteinExistence type="predicted"/>
<dbReference type="InterPro" id="IPR015943">
    <property type="entry name" value="WD40/YVTN_repeat-like_dom_sf"/>
</dbReference>
<dbReference type="STRING" id="1149755.A0A2J6RN15"/>
<name>A0A2J6RN15_HYAVF</name>
<dbReference type="PROSITE" id="PS50082">
    <property type="entry name" value="WD_REPEATS_2"/>
    <property type="match status" value="1"/>
</dbReference>
<sequence>MPPNPLTPPSEYSTEAIITDPDNGATTIVSGPNDYTSQQFATPMSTVGMGSESAEGCESMENRPDLHYMSDEDQDMSDGGAELTMTLSHAEQLNAELDLLDAEVMGHDNLVGLLLENHYPSIAENHFQYSDSFSSPSHYSDESPDQSEEVGDAYMQGTTDATSLPTSLSAVSLQLQHLQDGQEHDESAELVDELHGAAFVNNSTPSILLPFFSSPAASNLNHGNAPPSDFVSLGDITLSNSPAEPPNAPLLAGTDGWAHPFQSPTPHSLLLNLPTFPWDNDSDADPNEVDDQSNLGLGEFLYNWGVSTSLAEESRKRPRGPALPALYKQRSEKLLPVHISDLHGDRCDLQRINWKELGVSRLEARQMRRSTYRNYTNLGFSHQWHPRLNGTRLSDDQDYFRFRRMDFDQHVNLSHFQLRNLMACASRDHVFYAGKSKILQWNPKSGLGPNTAMDLTDPVVQPFHSFQGGIQISTLTVAHEILVAGGFCGEYGLVNLRAAKDTKHTEGLITDHPNSITNHVQVHLSRHSSLPLASFASNDMGMRILDISTNKFIAEHRYEHAINCSAVSPDQRLRVLVGDTRSVMICNADTGEILQNLEGHRDFGFACDWADDGWTVATGNQDMQVKIWDARKWTTSNGLACPIATVAAELAGVRKLKFSPLGSGKRVLLAAEPADFINVIDAESFTSKQTLNFFGEVGGLDFANDGQDLLVAICDNMRGGIMEFERCGLASSSLYNLEEYEDRKAKRRQRRKRGGYDWAPDDDIAMHPKARGTCEQRLRKAASLATTIGHF</sequence>
<accession>A0A2J6RN15</accession>
<dbReference type="SMART" id="SM00320">
    <property type="entry name" value="WD40"/>
    <property type="match status" value="2"/>
</dbReference>
<feature type="compositionally biased region" description="Polar residues" evidence="2">
    <location>
        <begin position="24"/>
        <end position="39"/>
    </location>
</feature>
<keyword evidence="4" id="KW-1185">Reference proteome</keyword>
<keyword evidence="1" id="KW-0853">WD repeat</keyword>
<evidence type="ECO:0000256" key="1">
    <source>
        <dbReference type="PROSITE-ProRule" id="PRU00221"/>
    </source>
</evidence>
<dbReference type="InterPro" id="IPR001680">
    <property type="entry name" value="WD40_rpt"/>
</dbReference>
<organism evidence="3 4">
    <name type="scientific">Hyaloscypha variabilis (strain UAMH 11265 / GT02V1 / F)</name>
    <name type="common">Meliniomyces variabilis</name>
    <dbReference type="NCBI Taxonomy" id="1149755"/>
    <lineage>
        <taxon>Eukaryota</taxon>
        <taxon>Fungi</taxon>
        <taxon>Dikarya</taxon>
        <taxon>Ascomycota</taxon>
        <taxon>Pezizomycotina</taxon>
        <taxon>Leotiomycetes</taxon>
        <taxon>Helotiales</taxon>
        <taxon>Hyaloscyphaceae</taxon>
        <taxon>Hyaloscypha</taxon>
        <taxon>Hyaloscypha variabilis</taxon>
    </lineage>
</organism>
<dbReference type="Gene3D" id="2.130.10.10">
    <property type="entry name" value="YVTN repeat-like/Quinoprotein amine dehydrogenase"/>
    <property type="match status" value="1"/>
</dbReference>
<dbReference type="Proteomes" id="UP000235786">
    <property type="component" value="Unassembled WGS sequence"/>
</dbReference>